<evidence type="ECO:0000259" key="17">
    <source>
        <dbReference type="Pfam" id="PF02875"/>
    </source>
</evidence>
<feature type="domain" description="Mur ligase N-terminal catalytic" evidence="16">
    <location>
        <begin position="35"/>
        <end position="133"/>
    </location>
</feature>
<evidence type="ECO:0000256" key="13">
    <source>
        <dbReference type="ARBA" id="ARBA00047833"/>
    </source>
</evidence>
<evidence type="ECO:0000259" key="18">
    <source>
        <dbReference type="Pfam" id="PF08245"/>
    </source>
</evidence>
<comment type="similarity">
    <text evidence="14">Belongs to the MurCDEF family.</text>
</comment>
<organism evidence="19 20">
    <name type="scientific">Pseudomonas neustonica</name>
    <dbReference type="NCBI Taxonomy" id="2487346"/>
    <lineage>
        <taxon>Bacteria</taxon>
        <taxon>Pseudomonadati</taxon>
        <taxon>Pseudomonadota</taxon>
        <taxon>Gammaproteobacteria</taxon>
        <taxon>Pseudomonadales</taxon>
        <taxon>Pseudomonadaceae</taxon>
        <taxon>Pseudomonas</taxon>
    </lineage>
</organism>
<evidence type="ECO:0000256" key="6">
    <source>
        <dbReference type="ARBA" id="ARBA00022618"/>
    </source>
</evidence>
<feature type="binding site" evidence="14">
    <location>
        <begin position="140"/>
        <end position="146"/>
    </location>
    <ligand>
        <name>ATP</name>
        <dbReference type="ChEBI" id="CHEBI:30616"/>
    </ligand>
</feature>
<keyword evidence="9 14" id="KW-0133">Cell shape</keyword>
<name>A0ABX9XI81_9PSED</name>
<dbReference type="SUPFAM" id="SSF53623">
    <property type="entry name" value="MurD-like peptide ligases, catalytic domain"/>
    <property type="match status" value="1"/>
</dbReference>
<keyword evidence="20" id="KW-1185">Reference proteome</keyword>
<keyword evidence="7 14" id="KW-0547">Nucleotide-binding</keyword>
<dbReference type="InterPro" id="IPR050061">
    <property type="entry name" value="MurCDEF_pg_biosynth"/>
</dbReference>
<evidence type="ECO:0000256" key="12">
    <source>
        <dbReference type="ARBA" id="ARBA00023316"/>
    </source>
</evidence>
<keyword evidence="12 14" id="KW-0961">Cell wall biogenesis/degradation</keyword>
<feature type="domain" description="Mur ligase C-terminal" evidence="17">
    <location>
        <begin position="340"/>
        <end position="475"/>
    </location>
</feature>
<keyword evidence="5 14" id="KW-0436">Ligase</keyword>
<dbReference type="InterPro" id="IPR000713">
    <property type="entry name" value="Mur_ligase_N"/>
</dbReference>
<evidence type="ECO:0000256" key="8">
    <source>
        <dbReference type="ARBA" id="ARBA00022840"/>
    </source>
</evidence>
<evidence type="ECO:0000256" key="10">
    <source>
        <dbReference type="ARBA" id="ARBA00022984"/>
    </source>
</evidence>
<dbReference type="Gene3D" id="3.90.190.20">
    <property type="entry name" value="Mur ligase, C-terminal domain"/>
    <property type="match status" value="1"/>
</dbReference>
<evidence type="ECO:0000256" key="1">
    <source>
        <dbReference type="ARBA" id="ARBA00004496"/>
    </source>
</evidence>
<dbReference type="InterPro" id="IPR013221">
    <property type="entry name" value="Mur_ligase_cen"/>
</dbReference>
<comment type="caution">
    <text evidence="19">The sequence shown here is derived from an EMBL/GenBank/DDBJ whole genome shotgun (WGS) entry which is preliminary data.</text>
</comment>
<keyword evidence="11 14" id="KW-0131">Cell cycle</keyword>
<dbReference type="NCBIfam" id="TIGR01082">
    <property type="entry name" value="murC"/>
    <property type="match status" value="1"/>
</dbReference>
<dbReference type="GO" id="GO:0008763">
    <property type="term" value="F:UDP-N-acetylmuramate-L-alanine ligase activity"/>
    <property type="evidence" value="ECO:0007669"/>
    <property type="project" value="UniProtKB-EC"/>
</dbReference>
<evidence type="ECO:0000256" key="15">
    <source>
        <dbReference type="SAM" id="Phobius"/>
    </source>
</evidence>
<dbReference type="InterPro" id="IPR004101">
    <property type="entry name" value="Mur_ligase_C"/>
</dbReference>
<dbReference type="InterPro" id="IPR036615">
    <property type="entry name" value="Mur_ligase_C_dom_sf"/>
</dbReference>
<dbReference type="EMBL" id="RKKU01000019">
    <property type="protein sequence ID" value="ROZ82865.1"/>
    <property type="molecule type" value="Genomic_DNA"/>
</dbReference>
<comment type="catalytic activity">
    <reaction evidence="13 14">
        <text>UDP-N-acetyl-alpha-D-muramate + L-alanine + ATP = UDP-N-acetyl-alpha-D-muramoyl-L-alanine + ADP + phosphate + H(+)</text>
        <dbReference type="Rhea" id="RHEA:23372"/>
        <dbReference type="ChEBI" id="CHEBI:15378"/>
        <dbReference type="ChEBI" id="CHEBI:30616"/>
        <dbReference type="ChEBI" id="CHEBI:43474"/>
        <dbReference type="ChEBI" id="CHEBI:57972"/>
        <dbReference type="ChEBI" id="CHEBI:70757"/>
        <dbReference type="ChEBI" id="CHEBI:83898"/>
        <dbReference type="ChEBI" id="CHEBI:456216"/>
        <dbReference type="EC" id="6.3.2.8"/>
    </reaction>
</comment>
<dbReference type="Proteomes" id="UP000275199">
    <property type="component" value="Unassembled WGS sequence"/>
</dbReference>
<dbReference type="Pfam" id="PF01225">
    <property type="entry name" value="Mur_ligase"/>
    <property type="match status" value="1"/>
</dbReference>
<keyword evidence="6 14" id="KW-0132">Cell division</keyword>
<gene>
    <name evidence="14" type="primary">murC</name>
    <name evidence="19" type="ORF">EF096_14080</name>
</gene>
<evidence type="ECO:0000313" key="20">
    <source>
        <dbReference type="Proteomes" id="UP000275199"/>
    </source>
</evidence>
<keyword evidence="4 14" id="KW-0963">Cytoplasm</keyword>
<dbReference type="InterPro" id="IPR005758">
    <property type="entry name" value="UDP-N-AcMur_Ala_ligase_MurC"/>
</dbReference>
<evidence type="ECO:0000256" key="5">
    <source>
        <dbReference type="ARBA" id="ARBA00022598"/>
    </source>
</evidence>
<dbReference type="Pfam" id="PF08245">
    <property type="entry name" value="Mur_ligase_M"/>
    <property type="match status" value="1"/>
</dbReference>
<dbReference type="HAMAP" id="MF_00046">
    <property type="entry name" value="MurC"/>
    <property type="match status" value="1"/>
</dbReference>
<evidence type="ECO:0000256" key="9">
    <source>
        <dbReference type="ARBA" id="ARBA00022960"/>
    </source>
</evidence>
<keyword evidence="15" id="KW-0472">Membrane</keyword>
<evidence type="ECO:0000259" key="16">
    <source>
        <dbReference type="Pfam" id="PF01225"/>
    </source>
</evidence>
<dbReference type="SUPFAM" id="SSF51984">
    <property type="entry name" value="MurCD N-terminal domain"/>
    <property type="match status" value="1"/>
</dbReference>
<proteinExistence type="inferred from homology"/>
<dbReference type="PANTHER" id="PTHR43445:SF3">
    <property type="entry name" value="UDP-N-ACETYLMURAMATE--L-ALANINE LIGASE"/>
    <property type="match status" value="1"/>
</dbReference>
<reference evidence="19 20" key="1">
    <citation type="submission" date="2018-11" db="EMBL/GenBank/DDBJ databases">
        <authorList>
            <person name="Jang G.I."/>
            <person name="Hwang C.Y."/>
        </authorList>
    </citation>
    <scope>NUCLEOTIDE SEQUENCE [LARGE SCALE GENOMIC DNA]</scope>
    <source>
        <strain evidence="19 20">SSM26</strain>
    </source>
</reference>
<comment type="subcellular location">
    <subcellularLocation>
        <location evidence="1 14">Cytoplasm</location>
    </subcellularLocation>
</comment>
<dbReference type="Pfam" id="PF02875">
    <property type="entry name" value="Mur_ligase_C"/>
    <property type="match status" value="1"/>
</dbReference>
<dbReference type="SUPFAM" id="SSF53244">
    <property type="entry name" value="MurD-like peptide ligases, peptide-binding domain"/>
    <property type="match status" value="1"/>
</dbReference>
<dbReference type="PANTHER" id="PTHR43445">
    <property type="entry name" value="UDP-N-ACETYLMURAMATE--L-ALANINE LIGASE-RELATED"/>
    <property type="match status" value="1"/>
</dbReference>
<evidence type="ECO:0000256" key="3">
    <source>
        <dbReference type="ARBA" id="ARBA00012211"/>
    </source>
</evidence>
<keyword evidence="15" id="KW-1133">Transmembrane helix</keyword>
<accession>A0ABX9XI81</accession>
<evidence type="ECO:0000256" key="2">
    <source>
        <dbReference type="ARBA" id="ARBA00004752"/>
    </source>
</evidence>
<keyword evidence="15" id="KW-0812">Transmembrane</keyword>
<dbReference type="Gene3D" id="3.40.1190.10">
    <property type="entry name" value="Mur-like, catalytic domain"/>
    <property type="match status" value="1"/>
</dbReference>
<evidence type="ECO:0000313" key="19">
    <source>
        <dbReference type="EMBL" id="ROZ82865.1"/>
    </source>
</evidence>
<evidence type="ECO:0000256" key="7">
    <source>
        <dbReference type="ARBA" id="ARBA00022741"/>
    </source>
</evidence>
<dbReference type="InterPro" id="IPR036565">
    <property type="entry name" value="Mur-like_cat_sf"/>
</dbReference>
<comment type="function">
    <text evidence="14">Cell wall formation.</text>
</comment>
<keyword evidence="8 14" id="KW-0067">ATP-binding</keyword>
<keyword evidence="10 14" id="KW-0573">Peptidoglycan synthesis</keyword>
<dbReference type="Gene3D" id="3.40.50.720">
    <property type="entry name" value="NAD(P)-binding Rossmann-like Domain"/>
    <property type="match status" value="1"/>
</dbReference>
<feature type="transmembrane region" description="Helical" evidence="15">
    <location>
        <begin position="36"/>
        <end position="58"/>
    </location>
</feature>
<dbReference type="EC" id="6.3.2.8" evidence="3 14"/>
<feature type="domain" description="Mur ligase central" evidence="18">
    <location>
        <begin position="138"/>
        <end position="318"/>
    </location>
</feature>
<sequence>MPPQIWCVPAWRLLVNSKKRNKATFTLPEMRRIRRIHFVGIGGVGMCGIAEVLLNLGYEVSGSDLKRSAVTQRLEEFGARIDIGHRAENVQSADVLVVSSAINPQNPEVAAAMDQRIPVVPRAEMLAELMRYRHGIAVAGTHGKTTTTSLIASVLAADGLSPTFVIGGRLTAAGTNAQLGESRYLVAEADESDASFLHLQPMVAIVTNIDADHMATYEGDFNRLKRTFVEFLHNLPFYGLAVLCIDDPVVREILPQVNRQVITYGESEDADIRAVDIHQQGMQTHFTVLREGHEPLNVSVNMPGVHNVLNSLATIAVATDEGVSDQAILAGLTGFQGVGRRFQVYGDYSWADGQIMLVDDYGHHPREVAAVIKAVRAGWPERRLVMLYQPHRYSRTRDLYEDFVQVLGETNALLLMEVYPAGEEPVPGADSKHLCRSIRQRGQLDPIYVERDADVMPLLEAVLQPGDILLTQGAGDIGGLAQQLAEALAAKDAGGKA</sequence>
<protein>
    <recommendedName>
        <fullName evidence="3 14">UDP-N-acetylmuramate--L-alanine ligase</fullName>
        <ecNumber evidence="3 14">6.3.2.8</ecNumber>
    </recommendedName>
    <alternativeName>
        <fullName evidence="14">UDP-N-acetylmuramoyl-L-alanine synthetase</fullName>
    </alternativeName>
</protein>
<evidence type="ECO:0000256" key="14">
    <source>
        <dbReference type="HAMAP-Rule" id="MF_00046"/>
    </source>
</evidence>
<evidence type="ECO:0000256" key="11">
    <source>
        <dbReference type="ARBA" id="ARBA00023306"/>
    </source>
</evidence>
<comment type="pathway">
    <text evidence="2 14">Cell wall biogenesis; peptidoglycan biosynthesis.</text>
</comment>
<evidence type="ECO:0000256" key="4">
    <source>
        <dbReference type="ARBA" id="ARBA00022490"/>
    </source>
</evidence>